<sequence>MRVQVTAEDISLFHLAARHYGDALYWWHIAQRNGMTDPDLTGLAAPATLDLPERVLPDAGGGLPPP</sequence>
<reference evidence="1 2" key="1">
    <citation type="submission" date="2019-07" db="EMBL/GenBank/DDBJ databases">
        <title>Whole genome shotgun sequence of Swaminathania salitolerans NBRC 104436.</title>
        <authorList>
            <person name="Hosoyama A."/>
            <person name="Uohara A."/>
            <person name="Ohji S."/>
            <person name="Ichikawa N."/>
        </authorList>
    </citation>
    <scope>NUCLEOTIDE SEQUENCE [LARGE SCALE GENOMIC DNA]</scope>
    <source>
        <strain evidence="1 2">NBRC 104436</strain>
    </source>
</reference>
<dbReference type="RefSeq" id="WP_147091930.1">
    <property type="nucleotide sequence ID" value="NZ_BJVC01000001.1"/>
</dbReference>
<dbReference type="Proteomes" id="UP000321405">
    <property type="component" value="Unassembled WGS sequence"/>
</dbReference>
<proteinExistence type="predicted"/>
<keyword evidence="2" id="KW-1185">Reference proteome</keyword>
<dbReference type="AlphaFoldDB" id="A0A511BLA5"/>
<organism evidence="1 2">
    <name type="scientific">Swaminathania salitolerans</name>
    <dbReference type="NCBI Taxonomy" id="182838"/>
    <lineage>
        <taxon>Bacteria</taxon>
        <taxon>Pseudomonadati</taxon>
        <taxon>Pseudomonadota</taxon>
        <taxon>Alphaproteobacteria</taxon>
        <taxon>Acetobacterales</taxon>
        <taxon>Acetobacteraceae</taxon>
        <taxon>Swaminathania</taxon>
    </lineage>
</organism>
<evidence type="ECO:0000313" key="2">
    <source>
        <dbReference type="Proteomes" id="UP000321405"/>
    </source>
</evidence>
<comment type="caution">
    <text evidence="1">The sequence shown here is derived from an EMBL/GenBank/DDBJ whole genome shotgun (WGS) entry which is preliminary data.</text>
</comment>
<gene>
    <name evidence="1" type="ORF">SSA02_00350</name>
</gene>
<evidence type="ECO:0008006" key="3">
    <source>
        <dbReference type="Google" id="ProtNLM"/>
    </source>
</evidence>
<accession>A0A511BLA5</accession>
<evidence type="ECO:0000313" key="1">
    <source>
        <dbReference type="EMBL" id="GEL00872.1"/>
    </source>
</evidence>
<dbReference type="OrthoDB" id="8453045at2"/>
<name>A0A511BLA5_9PROT</name>
<protein>
    <recommendedName>
        <fullName evidence="3">LysM domain-containing protein</fullName>
    </recommendedName>
</protein>
<dbReference type="EMBL" id="BJVC01000001">
    <property type="protein sequence ID" value="GEL00872.1"/>
    <property type="molecule type" value="Genomic_DNA"/>
</dbReference>